<dbReference type="InterPro" id="IPR052895">
    <property type="entry name" value="HetReg/Transcr_Mod"/>
</dbReference>
<evidence type="ECO:0000313" key="3">
    <source>
        <dbReference type="EMBL" id="KAK1941322.1"/>
    </source>
</evidence>
<dbReference type="AlphaFoldDB" id="A0AAD9GMS4"/>
<keyword evidence="2" id="KW-0732">Signal</keyword>
<evidence type="ECO:0000313" key="4">
    <source>
        <dbReference type="Proteomes" id="UP001259832"/>
    </source>
</evidence>
<reference evidence="3" key="1">
    <citation type="submission" date="2023-08" db="EMBL/GenBank/DDBJ databases">
        <title>Reference Genome Resource for the Citrus Pathogen Phytophthora citrophthora.</title>
        <authorList>
            <person name="Moller H."/>
            <person name="Coetzee B."/>
            <person name="Rose L.J."/>
            <person name="Van Niekerk J.M."/>
        </authorList>
    </citation>
    <scope>NUCLEOTIDE SEQUENCE</scope>
    <source>
        <strain evidence="3">STE-U-9442</strain>
    </source>
</reference>
<evidence type="ECO:0000256" key="1">
    <source>
        <dbReference type="SAM" id="Phobius"/>
    </source>
</evidence>
<dbReference type="PANTHER" id="PTHR24148">
    <property type="entry name" value="ANKYRIN REPEAT DOMAIN-CONTAINING PROTEIN 39 HOMOLOG-RELATED"/>
    <property type="match status" value="1"/>
</dbReference>
<keyword evidence="4" id="KW-1185">Reference proteome</keyword>
<dbReference type="Proteomes" id="UP001259832">
    <property type="component" value="Unassembled WGS sequence"/>
</dbReference>
<proteinExistence type="predicted"/>
<evidence type="ECO:0008006" key="5">
    <source>
        <dbReference type="Google" id="ProtNLM"/>
    </source>
</evidence>
<feature type="chain" id="PRO_5042077559" description="J domain-containing protein" evidence="2">
    <location>
        <begin position="23"/>
        <end position="969"/>
    </location>
</feature>
<dbReference type="PANTHER" id="PTHR24148:SF64">
    <property type="entry name" value="HETEROKARYON INCOMPATIBILITY DOMAIN-CONTAINING PROTEIN"/>
    <property type="match status" value="1"/>
</dbReference>
<protein>
    <recommendedName>
        <fullName evidence="5">J domain-containing protein</fullName>
    </recommendedName>
</protein>
<dbReference type="EMBL" id="JASMQC010000012">
    <property type="protein sequence ID" value="KAK1941322.1"/>
    <property type="molecule type" value="Genomic_DNA"/>
</dbReference>
<evidence type="ECO:0000256" key="2">
    <source>
        <dbReference type="SAM" id="SignalP"/>
    </source>
</evidence>
<keyword evidence="1" id="KW-0472">Membrane</keyword>
<feature type="transmembrane region" description="Helical" evidence="1">
    <location>
        <begin position="46"/>
        <end position="71"/>
    </location>
</feature>
<keyword evidence="1" id="KW-1133">Transmembrane helix</keyword>
<keyword evidence="1" id="KW-0812">Transmembrane</keyword>
<sequence length="969" mass="108813">MGFVAIAGGTFLFACTSVAVQAVTGGFTQRSVVGIGDTLELTDIFMQLAKVTVLSFATVVVVSWFFQGYYLRKSILENSKKRQLAAPTKRELTAELTDSDDNTETSSDCGTVIEESEHADLFDWQQPLLTAMKKSVPTKSTSLLFRLGGTLDRWLQVKDDDEPFQFKELIQFVNPVIQPILRNIKRTGLQPPMTSDDKDRLLRYKIKAQRVLDETVSANDGVFLFKLTVADEQAIDFETKYRLSYASVPISYDQVIAITYAWHESEKKSDIKLDGITIQLGKEWDVEAVLDSLVELSKDKWIWMDQFSLIQKTMTTSTLSYNIPKIYRNVRVVAFLPYKICDRLNSHITKFRESKDPDVSAVLAEVMLHDLVCECTDGIYGWLSRLWTWQELMLATSLRFVWGLGVSRWTRREVFNEEVNDQEEIPEEESSFSRLWTKTKKIGTAIKKTVKHSLTDLSVSEQPITKLLNELTQRNIESVIIPVSESATLSMAHYFCVRLLCGAEIHMPRASRTPPINCLKVLQQIASTGRKGGRVYDCYYAAAAFIDDTSFLPQKKKSMAAQNQQGKGDDLKDETALRQAYIELYERENVRRPSAYVLADPKALLEAYTKLYENRHNRNPDVSGKSHAELRQAYTELYNNVHNTFLVKYTGAPVPNDNCFKSTEKDEDPLDHFHPIAWEKNTQSRRNLQKLTSLSEQFKQKHSILASLVQADIQGGFLNAFVLSGMTEEAFCETQGEYFCGTAYDIISINRIKVGRKQDFWINSVYKIAANLHPSQLHRVRNFNTIPADMRLALFPLAHAIIHATRFKVHAFPAHFVKVFSALLGARTASSYVDAVTMLLGESFDSIADENGEHENQFRLAKITFSDGTCCVGVVSKRLKELVKETIVESVAESAIGKFVASTLLSPGASAMAASAVKVVKSHNRLLLCGGVLSDWSIVGYIPGLDAGANVAMLGPISHANVQIKKISA</sequence>
<feature type="signal peptide" evidence="2">
    <location>
        <begin position="1"/>
        <end position="22"/>
    </location>
</feature>
<name>A0AAD9GMS4_9STRA</name>
<gene>
    <name evidence="3" type="ORF">P3T76_007188</name>
</gene>
<organism evidence="3 4">
    <name type="scientific">Phytophthora citrophthora</name>
    <dbReference type="NCBI Taxonomy" id="4793"/>
    <lineage>
        <taxon>Eukaryota</taxon>
        <taxon>Sar</taxon>
        <taxon>Stramenopiles</taxon>
        <taxon>Oomycota</taxon>
        <taxon>Peronosporomycetes</taxon>
        <taxon>Peronosporales</taxon>
        <taxon>Peronosporaceae</taxon>
        <taxon>Phytophthora</taxon>
    </lineage>
</organism>
<comment type="caution">
    <text evidence="3">The sequence shown here is derived from an EMBL/GenBank/DDBJ whole genome shotgun (WGS) entry which is preliminary data.</text>
</comment>
<accession>A0AAD9GMS4</accession>